<feature type="region of interest" description="Disordered" evidence="1">
    <location>
        <begin position="123"/>
        <end position="145"/>
    </location>
</feature>
<comment type="caution">
    <text evidence="2">The sequence shown here is derived from an EMBL/GenBank/DDBJ whole genome shotgun (WGS) entry which is preliminary data.</text>
</comment>
<evidence type="ECO:0000313" key="3">
    <source>
        <dbReference type="Proteomes" id="UP001177670"/>
    </source>
</evidence>
<organism evidence="2 3">
    <name type="scientific">Melipona bicolor</name>
    <dbReference type="NCBI Taxonomy" id="60889"/>
    <lineage>
        <taxon>Eukaryota</taxon>
        <taxon>Metazoa</taxon>
        <taxon>Ecdysozoa</taxon>
        <taxon>Arthropoda</taxon>
        <taxon>Hexapoda</taxon>
        <taxon>Insecta</taxon>
        <taxon>Pterygota</taxon>
        <taxon>Neoptera</taxon>
        <taxon>Endopterygota</taxon>
        <taxon>Hymenoptera</taxon>
        <taxon>Apocrita</taxon>
        <taxon>Aculeata</taxon>
        <taxon>Apoidea</taxon>
        <taxon>Anthophila</taxon>
        <taxon>Apidae</taxon>
        <taxon>Melipona</taxon>
    </lineage>
</organism>
<dbReference type="Proteomes" id="UP001177670">
    <property type="component" value="Unassembled WGS sequence"/>
</dbReference>
<feature type="compositionally biased region" description="Polar residues" evidence="1">
    <location>
        <begin position="135"/>
        <end position="145"/>
    </location>
</feature>
<name>A0AA40FH03_9HYME</name>
<proteinExistence type="predicted"/>
<evidence type="ECO:0000313" key="2">
    <source>
        <dbReference type="EMBL" id="KAK1118775.1"/>
    </source>
</evidence>
<dbReference type="EMBL" id="JAHYIQ010000041">
    <property type="protein sequence ID" value="KAK1118775.1"/>
    <property type="molecule type" value="Genomic_DNA"/>
</dbReference>
<feature type="region of interest" description="Disordered" evidence="1">
    <location>
        <begin position="1"/>
        <end position="35"/>
    </location>
</feature>
<gene>
    <name evidence="2" type="ORF">K0M31_014775</name>
</gene>
<protein>
    <submittedName>
        <fullName evidence="2">Uncharacterized protein</fullName>
    </submittedName>
</protein>
<sequence>MANKLPGEIGADSDHRESTVVSPRVRSKGSRWERDEQWPAERAVFHSATAMMMDSRDGGSEIGRGRARLRSHAANEKLIAQLRIADGDKSPIRCIGDHWPDVTTLGLVQRSTANNRGETVSFNRVSRRHPWNARRGSTPSTLSDATNRSATVLDHGCRRKS</sequence>
<keyword evidence="3" id="KW-1185">Reference proteome</keyword>
<dbReference type="AlphaFoldDB" id="A0AA40FH03"/>
<reference evidence="2" key="1">
    <citation type="submission" date="2021-10" db="EMBL/GenBank/DDBJ databases">
        <title>Melipona bicolor Genome sequencing and assembly.</title>
        <authorList>
            <person name="Araujo N.S."/>
            <person name="Arias M.C."/>
        </authorList>
    </citation>
    <scope>NUCLEOTIDE SEQUENCE</scope>
    <source>
        <strain evidence="2">USP_2M_L1-L4_2017</strain>
        <tissue evidence="2">Whole body</tissue>
    </source>
</reference>
<accession>A0AA40FH03</accession>
<evidence type="ECO:0000256" key="1">
    <source>
        <dbReference type="SAM" id="MobiDB-lite"/>
    </source>
</evidence>